<evidence type="ECO:0000256" key="1">
    <source>
        <dbReference type="ARBA" id="ARBA00009732"/>
    </source>
</evidence>
<dbReference type="PANTHER" id="PTHR46509:SF1">
    <property type="entry name" value="PHOSPHOADENOSINE PHOSPHOSULFATE REDUCTASE"/>
    <property type="match status" value="1"/>
</dbReference>
<name>A0A3B0R4C2_9ZZZZ</name>
<dbReference type="GO" id="GO:0019379">
    <property type="term" value="P:sulfate assimilation, phosphoadenylyl sulfate reduction by phosphoadenylyl-sulfate reductase (thioredoxin)"/>
    <property type="evidence" value="ECO:0007669"/>
    <property type="project" value="TreeGrafter"/>
</dbReference>
<dbReference type="InterPro" id="IPR002500">
    <property type="entry name" value="PAPS_reduct_dom"/>
</dbReference>
<dbReference type="PANTHER" id="PTHR46509">
    <property type="entry name" value="PHOSPHOADENOSINE PHOSPHOSULFATE REDUCTASE"/>
    <property type="match status" value="1"/>
</dbReference>
<gene>
    <name evidence="4" type="ORF">MNBD_BACTEROID02-1157</name>
</gene>
<protein>
    <submittedName>
        <fullName evidence="4">Phosphoadenylyl-sulfate reductase [thioredoxin]</fullName>
        <ecNumber evidence="4">1.8.4.8</ecNumber>
    </submittedName>
</protein>
<comment type="similarity">
    <text evidence="1">Belongs to the PAPS reductase family. CysH subfamily.</text>
</comment>
<dbReference type="Gene3D" id="3.40.50.620">
    <property type="entry name" value="HUPs"/>
    <property type="match status" value="1"/>
</dbReference>
<sequence>MEKIMNLNLEVLNKKLKNKTPDEIIDWALSLSKNRIVTTSFGVYSSVLLSTFHLMDKNIDVIWCDTGFNTSETYNHAINLINKFQLNVHAYVPLQSRAFIESTLGLPEVTDPKHQEFTEIVKLEPFRRALKEHQPKVWFTNIRVRQTEYRNSKDILSFSKEGVLKVSPFYYWTDDDLDQYMQTHNLPKNESYFDVTKVLSNRECGIHFQ</sequence>
<evidence type="ECO:0000313" key="4">
    <source>
        <dbReference type="EMBL" id="VAV82748.1"/>
    </source>
</evidence>
<dbReference type="EMBL" id="UOEB01000032">
    <property type="protein sequence ID" value="VAV82748.1"/>
    <property type="molecule type" value="Genomic_DNA"/>
</dbReference>
<dbReference type="InterPro" id="IPR014729">
    <property type="entry name" value="Rossmann-like_a/b/a_fold"/>
</dbReference>
<dbReference type="GO" id="GO:0005737">
    <property type="term" value="C:cytoplasm"/>
    <property type="evidence" value="ECO:0007669"/>
    <property type="project" value="TreeGrafter"/>
</dbReference>
<dbReference type="Pfam" id="PF01507">
    <property type="entry name" value="PAPS_reduct"/>
    <property type="match status" value="1"/>
</dbReference>
<keyword evidence="4" id="KW-0560">Oxidoreductase</keyword>
<proteinExistence type="inferred from homology"/>
<evidence type="ECO:0000256" key="2">
    <source>
        <dbReference type="ARBA" id="ARBA00024327"/>
    </source>
</evidence>
<evidence type="ECO:0000259" key="3">
    <source>
        <dbReference type="Pfam" id="PF01507"/>
    </source>
</evidence>
<dbReference type="AlphaFoldDB" id="A0A3B0R4C2"/>
<comment type="pathway">
    <text evidence="2">Sulfur metabolism; hydrogen sulfide biosynthesis; sulfite from sulfate.</text>
</comment>
<dbReference type="GO" id="GO:0004604">
    <property type="term" value="F:phosphoadenylyl-sulfate reductase (thioredoxin) activity"/>
    <property type="evidence" value="ECO:0007669"/>
    <property type="project" value="UniProtKB-EC"/>
</dbReference>
<reference evidence="4" key="1">
    <citation type="submission" date="2018-06" db="EMBL/GenBank/DDBJ databases">
        <authorList>
            <person name="Zhirakovskaya E."/>
        </authorList>
    </citation>
    <scope>NUCLEOTIDE SEQUENCE</scope>
</reference>
<accession>A0A3B0R4C2</accession>
<feature type="domain" description="Phosphoadenosine phosphosulphate reductase" evidence="3">
    <location>
        <begin position="36"/>
        <end position="193"/>
    </location>
</feature>
<organism evidence="4">
    <name type="scientific">hydrothermal vent metagenome</name>
    <dbReference type="NCBI Taxonomy" id="652676"/>
    <lineage>
        <taxon>unclassified sequences</taxon>
        <taxon>metagenomes</taxon>
        <taxon>ecological metagenomes</taxon>
    </lineage>
</organism>
<dbReference type="SUPFAM" id="SSF52402">
    <property type="entry name" value="Adenine nucleotide alpha hydrolases-like"/>
    <property type="match status" value="1"/>
</dbReference>
<dbReference type="EC" id="1.8.4.8" evidence="4"/>